<dbReference type="Pfam" id="PF20155">
    <property type="entry name" value="TMP_3"/>
    <property type="match status" value="1"/>
</dbReference>
<dbReference type="OrthoDB" id="6174294at2"/>
<accession>A0A061JKJ6</accession>
<feature type="region of interest" description="Disordered" evidence="1">
    <location>
        <begin position="359"/>
        <end position="379"/>
    </location>
</feature>
<comment type="caution">
    <text evidence="3">The sequence shown here is derived from an EMBL/GenBank/DDBJ whole genome shotgun (WGS) entry which is preliminary data.</text>
</comment>
<dbReference type="RefSeq" id="WP_003297557.1">
    <property type="nucleotide sequence ID" value="NZ_KK020676.1"/>
</dbReference>
<evidence type="ECO:0000313" key="3">
    <source>
        <dbReference type="EMBL" id="EWC39053.1"/>
    </source>
</evidence>
<feature type="domain" description="Tape measure protein N-terminal" evidence="2">
    <location>
        <begin position="58"/>
        <end position="249"/>
    </location>
</feature>
<dbReference type="eggNOG" id="COG5281">
    <property type="taxonomic scope" value="Bacteria"/>
</dbReference>
<evidence type="ECO:0000259" key="2">
    <source>
        <dbReference type="Pfam" id="PF20155"/>
    </source>
</evidence>
<dbReference type="AlphaFoldDB" id="A0A061JKJ6"/>
<dbReference type="NCBIfam" id="TIGR02675">
    <property type="entry name" value="tape_meas_nterm"/>
    <property type="match status" value="1"/>
</dbReference>
<dbReference type="Proteomes" id="UP000026923">
    <property type="component" value="Unassembled WGS sequence"/>
</dbReference>
<organism evidence="3 4">
    <name type="scientific">Stutzerimonas stutzeri KOS6</name>
    <dbReference type="NCBI Taxonomy" id="1218352"/>
    <lineage>
        <taxon>Bacteria</taxon>
        <taxon>Pseudomonadati</taxon>
        <taxon>Pseudomonadota</taxon>
        <taxon>Gammaproteobacteria</taxon>
        <taxon>Pseudomonadales</taxon>
        <taxon>Pseudomonadaceae</taxon>
        <taxon>Stutzerimonas</taxon>
    </lineage>
</organism>
<dbReference type="EMBL" id="AMCZ02000057">
    <property type="protein sequence ID" value="EWC39053.1"/>
    <property type="molecule type" value="Genomic_DNA"/>
</dbReference>
<evidence type="ECO:0000256" key="1">
    <source>
        <dbReference type="SAM" id="MobiDB-lite"/>
    </source>
</evidence>
<proteinExistence type="predicted"/>
<sequence length="764" mass="81176">MTEYARLVVAVDSTQAAKARAELEKLPGAAGRAESSANRMGASFAKLGGILASAISIREIASASEQYVNMTNRLRLVTEGSEQLAYAQEAVMRAAQQTYQPLETTAEVYQRIAQNANALGLSFAEVEAITKTVSRTIALSGADTQAAEGAMRQFGQALASGSLRGDELNSILEGTPALAQAIARGLGVSTGELRKMGADGELTAAKIVSALKSQEGAVEDMSRTMTVTAGQAMVTFRNSLVETVGKLDDTTSASRKFASAVLDLSAALDRFSSGEFMDYFRDSKQTAEGFNNEISVTLSRIRDLSNARARLDKNDPEDTVLFGFKFWNKEELDAEISGLNGQIQRFQKARDRLIEIADKPGQEAPKDGGNGTPPITPPATVTDNATKAIERQIAALRLQSETLGMSAAKAALYRLQIEGATPAQIASARTALEAVDAYERQAEAIKLANDAQEQTNRDAASILESLRTEEEAIRDSYERRRQIILSATLLTEQEKNDAIMRLKQEHDEQMIQANGSYWERYMAAAEENLGNFNMLAEGIMNNFSAQVGSAFESMVFDAESLGDAVSGLAEGMARAVVNALGQMAAQWLAYQAVQLLVGSTTQASAATTMTFNALASQQMAALNAFASTAAIPIVGPLLAPAAATAAIAATSPMVGAVASLSLAGIAHDGIDSIPREGTWLLDKGERVVDRRTNADLKEFLGSGGQGGGSGVVVNVNNAPPGTEVKSRRGSDGKQYVDVLIADLASDGRLSKALKNRYGLRDRPT</sequence>
<dbReference type="InterPro" id="IPR013491">
    <property type="entry name" value="Tape_meas_N"/>
</dbReference>
<dbReference type="eggNOG" id="COG1196">
    <property type="taxonomic scope" value="Bacteria"/>
</dbReference>
<name>A0A061JKJ6_STUST</name>
<evidence type="ECO:0000313" key="4">
    <source>
        <dbReference type="Proteomes" id="UP000026923"/>
    </source>
</evidence>
<dbReference type="HOGENOM" id="CLU_318282_0_0_6"/>
<feature type="region of interest" description="Disordered" evidence="1">
    <location>
        <begin position="710"/>
        <end position="730"/>
    </location>
</feature>
<gene>
    <name evidence="3" type="ORF">B597_022235</name>
</gene>
<reference evidence="3 4" key="1">
    <citation type="journal article" date="2013" name="Genome Announc.">
        <title>Draft Genome of the Nitrogen-Fixing Bacterium Pseudomonas stutzeri Strain KOS6 Isolated from Industrial Hydrocarbon Sludge.</title>
        <authorList>
            <person name="Grigoryeva T.V."/>
            <person name="Laikov A.V."/>
            <person name="Naumova R.P."/>
            <person name="Manolov A.I."/>
            <person name="Larin A.K."/>
            <person name="Karpova I.Y."/>
            <person name="Semashko T.A."/>
            <person name="Alexeev D.G."/>
            <person name="Kostryukova E.S."/>
            <person name="Muller R."/>
            <person name="Govorun V.M."/>
        </authorList>
    </citation>
    <scope>NUCLEOTIDE SEQUENCE [LARGE SCALE GENOMIC DNA]</scope>
    <source>
        <strain evidence="3 4">KOS6</strain>
    </source>
</reference>
<protein>
    <recommendedName>
        <fullName evidence="2">Tape measure protein N-terminal domain-containing protein</fullName>
    </recommendedName>
</protein>